<dbReference type="EMBL" id="LODT01000028">
    <property type="protein sequence ID" value="KYQ93083.1"/>
    <property type="molecule type" value="Genomic_DNA"/>
</dbReference>
<feature type="domain" description="Rad50/SbcC-type AAA" evidence="22">
    <location>
        <begin position="6"/>
        <end position="235"/>
    </location>
</feature>
<keyword evidence="24" id="KW-1185">Reference proteome</keyword>
<evidence type="ECO:0000256" key="7">
    <source>
        <dbReference type="ARBA" id="ARBA00022723"/>
    </source>
</evidence>
<dbReference type="GO" id="GO:0043047">
    <property type="term" value="F:single-stranded telomeric DNA binding"/>
    <property type="evidence" value="ECO:0007669"/>
    <property type="project" value="TreeGrafter"/>
</dbReference>
<evidence type="ECO:0000256" key="13">
    <source>
        <dbReference type="ARBA" id="ARBA00022842"/>
    </source>
</evidence>
<dbReference type="GO" id="GO:0007004">
    <property type="term" value="P:telomere maintenance via telomerase"/>
    <property type="evidence" value="ECO:0007669"/>
    <property type="project" value="TreeGrafter"/>
</dbReference>
<comment type="subunit">
    <text evidence="20">Component of the MRN complex composed of two heterodimers RAD50 and MRE11 associated with a single NBS1.</text>
</comment>
<evidence type="ECO:0000256" key="16">
    <source>
        <dbReference type="ARBA" id="ARBA00023242"/>
    </source>
</evidence>
<dbReference type="GO" id="GO:0000722">
    <property type="term" value="P:telomere maintenance via recombination"/>
    <property type="evidence" value="ECO:0007669"/>
    <property type="project" value="UniProtKB-ARBA"/>
</dbReference>
<dbReference type="InParanoid" id="A0A151ZGI9"/>
<dbReference type="Pfam" id="PF13476">
    <property type="entry name" value="AAA_23"/>
    <property type="match status" value="1"/>
</dbReference>
<keyword evidence="13" id="KW-0460">Magnesium</keyword>
<gene>
    <name evidence="23" type="ORF">DLAC_05704</name>
</gene>
<keyword evidence="14 21" id="KW-0175">Coiled coil</keyword>
<accession>A0A151ZGI9</accession>
<keyword evidence="12" id="KW-0067">ATP-binding</keyword>
<dbReference type="OMA" id="FSDYYYR"/>
<dbReference type="PANTHER" id="PTHR18867">
    <property type="entry name" value="RAD50"/>
    <property type="match status" value="1"/>
</dbReference>
<evidence type="ECO:0000256" key="6">
    <source>
        <dbReference type="ARBA" id="ARBA00022454"/>
    </source>
</evidence>
<evidence type="ECO:0000259" key="22">
    <source>
        <dbReference type="Pfam" id="PF13476"/>
    </source>
</evidence>
<evidence type="ECO:0000256" key="11">
    <source>
        <dbReference type="ARBA" id="ARBA00022833"/>
    </source>
</evidence>
<evidence type="ECO:0000256" key="8">
    <source>
        <dbReference type="ARBA" id="ARBA00022741"/>
    </source>
</evidence>
<dbReference type="SUPFAM" id="SSF52540">
    <property type="entry name" value="P-loop containing nucleoside triphosphate hydrolases"/>
    <property type="match status" value="1"/>
</dbReference>
<evidence type="ECO:0000256" key="18">
    <source>
        <dbReference type="ARBA" id="ARBA00023306"/>
    </source>
</evidence>
<evidence type="ECO:0000256" key="20">
    <source>
        <dbReference type="ARBA" id="ARBA00064981"/>
    </source>
</evidence>
<keyword evidence="10" id="KW-0378">Hydrolase</keyword>
<keyword evidence="6" id="KW-0158">Chromosome</keyword>
<dbReference type="InterPro" id="IPR038729">
    <property type="entry name" value="Rad50/SbcC_AAA"/>
</dbReference>
<evidence type="ECO:0000256" key="9">
    <source>
        <dbReference type="ARBA" id="ARBA00022763"/>
    </source>
</evidence>
<evidence type="ECO:0000256" key="17">
    <source>
        <dbReference type="ARBA" id="ARBA00023254"/>
    </source>
</evidence>
<dbReference type="GO" id="GO:0070192">
    <property type="term" value="P:chromosome organization involved in meiotic cell cycle"/>
    <property type="evidence" value="ECO:0007669"/>
    <property type="project" value="TreeGrafter"/>
</dbReference>
<keyword evidence="18" id="KW-0131">Cell cycle</keyword>
<dbReference type="GO" id="GO:0006302">
    <property type="term" value="P:double-strand break repair"/>
    <property type="evidence" value="ECO:0007669"/>
    <property type="project" value="InterPro"/>
</dbReference>
<evidence type="ECO:0000256" key="19">
    <source>
        <dbReference type="ARBA" id="ARBA00049360"/>
    </source>
</evidence>
<evidence type="ECO:0000256" key="5">
    <source>
        <dbReference type="ARBA" id="ARBA00017893"/>
    </source>
</evidence>
<feature type="coiled-coil region" evidence="21">
    <location>
        <begin position="467"/>
        <end position="501"/>
    </location>
</feature>
<feature type="coiled-coil region" evidence="21">
    <location>
        <begin position="603"/>
        <end position="662"/>
    </location>
</feature>
<keyword evidence="7" id="KW-0479">Metal-binding</keyword>
<dbReference type="GO" id="GO:0046872">
    <property type="term" value="F:metal ion binding"/>
    <property type="evidence" value="ECO:0007669"/>
    <property type="project" value="UniProtKB-KW"/>
</dbReference>
<organism evidence="23 24">
    <name type="scientific">Tieghemostelium lacteum</name>
    <name type="common">Slime mold</name>
    <name type="synonym">Dictyostelium lacteum</name>
    <dbReference type="NCBI Taxonomy" id="361077"/>
    <lineage>
        <taxon>Eukaryota</taxon>
        <taxon>Amoebozoa</taxon>
        <taxon>Evosea</taxon>
        <taxon>Eumycetozoa</taxon>
        <taxon>Dictyostelia</taxon>
        <taxon>Dictyosteliales</taxon>
        <taxon>Raperosteliaceae</taxon>
        <taxon>Tieghemostelium</taxon>
    </lineage>
</organism>
<dbReference type="FunFam" id="3.40.50.300:FF:001649">
    <property type="entry name" value="DNA repair protein RAD50"/>
    <property type="match status" value="1"/>
</dbReference>
<dbReference type="Proteomes" id="UP000076078">
    <property type="component" value="Unassembled WGS sequence"/>
</dbReference>
<sequence length="1300" mass="150284">MTSIEKLLIQGIRSFDPKDGSVIDFYTPLTLLVGSNGAGKTTVIECLKYITTGEMPPNCSNGQAFIHDTKIANETEVKAQIKMRFKNPNGKPIVATRSLSLIQKASKQEYRQIDSSLQSYNTEGQKVSKSFRCSDLDKEIPELMGVAKPILKHVIFCHQEESNWPLSESSKLKVKFDEIFAAVRYTKALKAIKDKRKELMTQIKEYKLKLEVVSNNKDHAHKLQSDLKKCEEKLKKDNLDLERIKGDMVESKKEIDRVNSIQDKINSMTTEISVLEARKKEMERIKQQYMASLTEVLEETDEELIAMSDSFNDELGTMKQAEAELAENLARLTREKQELQKKQQDNQADLVRIQVQQEQYQQMTQERDKEILEFIGRYKMKGYENLGSPLAKEHVEKFLKEISDKLKLLTAALTESSSKNPVQKLQQDISDSKMEVQKIQERITNQQQLQKQNVQKIQNLDKEISGYLNSSQKSQELENEIQRLEKEIQDLELVISQANLQQKISDLQASKKANQDLSSQRELLKEISQYQTRINMKTKDLESRSSSIDQKLSPLLPNLNQIFLGGQWQLETLDKQLSEFTLQNNQKFNVLVQNNQTEQKGPITKLSNEISFIQKELDKKIQDSLKFKSVMELDIDKVSQEIKNQQEKLSLLERSSTILESEEIVYKEYIEKANLNRECSLCKTEMKNEKDLEVFVNHLSTHTLNIPEKLQQQREEIKNLKQSLVKLNSQHADLLLYNELKSAITNLNTQITQLTIQLRIKQDLDQTESAEIQVLRNQTQLCDQVSVQSKIISQLLAERDQLKLDISNEQQQISRLMGSSLMTLEEFEKSIETKQKQWNADSELLDQLQLQSKEQNDALFTLKNKRMASQNLLTMHSNSSGIIERLKGSKSELALENENIDKQCLEHQQQVQDIQVKISQQTTEYESEKEKFETKMSTLQKEKNLFQTRIESIRSYHGRIVQFKMSEDSMARIQKQNVDLQEMIKVLDADYAVGDQSITEIRNNLSQVDVTKRTIADNIAYRQQISNLNQLAQQIVRKREIVKTVVEQESANLPDLQRNMEILKSKYDQITGQTTILQHQLESCNSELKKPIYKGVDETYKDLFLKLQATEFVSTDLDKYFKALDKSLMKYHTLKMDEINKSIREIWQTTYKGNDIDTIEIRSEETKTANKTVNYRVVMIKGEVELDMRGRCSAGQKVLACLVIRMALAENFCANCGILSLDEPTSHLDRSNIESFANSLLNIIETRKNQKGFQLIIITHDEEFVQYLSRGNFCDYYWRVTKNSSQHSTLERKAISTINS</sequence>
<dbReference type="GO" id="GO:0003691">
    <property type="term" value="F:double-stranded telomeric DNA binding"/>
    <property type="evidence" value="ECO:0007669"/>
    <property type="project" value="TreeGrafter"/>
</dbReference>
<evidence type="ECO:0000313" key="24">
    <source>
        <dbReference type="Proteomes" id="UP000076078"/>
    </source>
</evidence>
<dbReference type="STRING" id="361077.A0A151ZGI9"/>
<comment type="catalytic activity">
    <reaction evidence="19">
        <text>ATP + H2O = ADP + phosphate + H(+)</text>
        <dbReference type="Rhea" id="RHEA:13065"/>
        <dbReference type="ChEBI" id="CHEBI:15377"/>
        <dbReference type="ChEBI" id="CHEBI:15378"/>
        <dbReference type="ChEBI" id="CHEBI:30616"/>
        <dbReference type="ChEBI" id="CHEBI:43474"/>
        <dbReference type="ChEBI" id="CHEBI:456216"/>
    </reaction>
</comment>
<feature type="coiled-coil region" evidence="21">
    <location>
        <begin position="189"/>
        <end position="373"/>
    </location>
</feature>
<dbReference type="PANTHER" id="PTHR18867:SF12">
    <property type="entry name" value="DNA REPAIR PROTEIN RAD50"/>
    <property type="match status" value="1"/>
</dbReference>
<evidence type="ECO:0000256" key="15">
    <source>
        <dbReference type="ARBA" id="ARBA00023204"/>
    </source>
</evidence>
<name>A0A151ZGI9_TIELA</name>
<evidence type="ECO:0000256" key="2">
    <source>
        <dbReference type="ARBA" id="ARBA00004123"/>
    </source>
</evidence>
<evidence type="ECO:0000256" key="14">
    <source>
        <dbReference type="ARBA" id="ARBA00023054"/>
    </source>
</evidence>
<feature type="coiled-coil region" evidence="21">
    <location>
        <begin position="1046"/>
        <end position="1073"/>
    </location>
</feature>
<evidence type="ECO:0000256" key="21">
    <source>
        <dbReference type="SAM" id="Coils"/>
    </source>
</evidence>
<proteinExistence type="inferred from homology"/>
<feature type="coiled-coil region" evidence="21">
    <location>
        <begin position="845"/>
        <end position="990"/>
    </location>
</feature>
<evidence type="ECO:0000256" key="1">
    <source>
        <dbReference type="ARBA" id="ARBA00001947"/>
    </source>
</evidence>
<dbReference type="InterPro" id="IPR004584">
    <property type="entry name" value="Rad50_eukaryotes"/>
</dbReference>
<keyword evidence="11" id="KW-0862">Zinc</keyword>
<dbReference type="FunCoup" id="A0A151ZGI9">
    <property type="interactions" value="782"/>
</dbReference>
<comment type="subcellular location">
    <subcellularLocation>
        <location evidence="3">Chromosome</location>
    </subcellularLocation>
    <subcellularLocation>
        <location evidence="2">Nucleus</location>
    </subcellularLocation>
</comment>
<reference evidence="23 24" key="1">
    <citation type="submission" date="2015-12" db="EMBL/GenBank/DDBJ databases">
        <title>Dictyostelia acquired genes for synthesis and detection of signals that induce cell-type specialization by lateral gene transfer from prokaryotes.</title>
        <authorList>
            <person name="Gloeckner G."/>
            <person name="Schaap P."/>
        </authorList>
    </citation>
    <scope>NUCLEOTIDE SEQUENCE [LARGE SCALE GENOMIC DNA]</scope>
    <source>
        <strain evidence="23 24">TK</strain>
    </source>
</reference>
<feature type="coiled-coil region" evidence="21">
    <location>
        <begin position="710"/>
        <end position="757"/>
    </location>
</feature>
<evidence type="ECO:0000256" key="4">
    <source>
        <dbReference type="ARBA" id="ARBA00009439"/>
    </source>
</evidence>
<dbReference type="GO" id="GO:0030870">
    <property type="term" value="C:Mre11 complex"/>
    <property type="evidence" value="ECO:0007669"/>
    <property type="project" value="InterPro"/>
</dbReference>
<dbReference type="Gene3D" id="3.40.50.300">
    <property type="entry name" value="P-loop containing nucleotide triphosphate hydrolases"/>
    <property type="match status" value="2"/>
</dbReference>
<comment type="similarity">
    <text evidence="4">Belongs to the SMC family. RAD50 subfamily.</text>
</comment>
<comment type="cofactor">
    <cofactor evidence="1">
        <name>Zn(2+)</name>
        <dbReference type="ChEBI" id="CHEBI:29105"/>
    </cofactor>
</comment>
<dbReference type="NCBIfam" id="TIGR00606">
    <property type="entry name" value="rad50"/>
    <property type="match status" value="1"/>
</dbReference>
<dbReference type="OrthoDB" id="18797at2759"/>
<dbReference type="GO" id="GO:0051880">
    <property type="term" value="F:G-quadruplex DNA binding"/>
    <property type="evidence" value="ECO:0007669"/>
    <property type="project" value="TreeGrafter"/>
</dbReference>
<keyword evidence="9" id="KW-0227">DNA damage</keyword>
<evidence type="ECO:0000313" key="23">
    <source>
        <dbReference type="EMBL" id="KYQ93083.1"/>
    </source>
</evidence>
<dbReference type="GO" id="GO:0000794">
    <property type="term" value="C:condensed nuclear chromosome"/>
    <property type="evidence" value="ECO:0007669"/>
    <property type="project" value="TreeGrafter"/>
</dbReference>
<comment type="caution">
    <text evidence="23">The sequence shown here is derived from an EMBL/GenBank/DDBJ whole genome shotgun (WGS) entry which is preliminary data.</text>
</comment>
<dbReference type="InterPro" id="IPR027417">
    <property type="entry name" value="P-loop_NTPase"/>
</dbReference>
<evidence type="ECO:0000256" key="12">
    <source>
        <dbReference type="ARBA" id="ARBA00022840"/>
    </source>
</evidence>
<protein>
    <recommendedName>
        <fullName evidence="5">DNA repair protein RAD50</fullName>
    </recommendedName>
</protein>
<keyword evidence="15" id="KW-0234">DNA repair</keyword>
<evidence type="ECO:0000256" key="10">
    <source>
        <dbReference type="ARBA" id="ARBA00022801"/>
    </source>
</evidence>
<keyword evidence="16" id="KW-0539">Nucleus</keyword>
<keyword evidence="8" id="KW-0547">Nucleotide-binding</keyword>
<evidence type="ECO:0000256" key="3">
    <source>
        <dbReference type="ARBA" id="ARBA00004286"/>
    </source>
</evidence>
<keyword evidence="17" id="KW-0469">Meiosis</keyword>
<dbReference type="GO" id="GO:0016887">
    <property type="term" value="F:ATP hydrolysis activity"/>
    <property type="evidence" value="ECO:0007669"/>
    <property type="project" value="InterPro"/>
</dbReference>
<dbReference type="GO" id="GO:0005524">
    <property type="term" value="F:ATP binding"/>
    <property type="evidence" value="ECO:0007669"/>
    <property type="project" value="UniProtKB-KW"/>
</dbReference>
<dbReference type="FunFam" id="3.40.50.300:FF:000593">
    <property type="entry name" value="DNA repair protein RAD50"/>
    <property type="match status" value="1"/>
</dbReference>